<evidence type="ECO:0000256" key="1">
    <source>
        <dbReference type="SAM" id="SignalP"/>
    </source>
</evidence>
<evidence type="ECO:0008006" key="4">
    <source>
        <dbReference type="Google" id="ProtNLM"/>
    </source>
</evidence>
<reference evidence="3" key="1">
    <citation type="submission" date="2017-01" db="EMBL/GenBank/DDBJ databases">
        <authorList>
            <person name="Varghese N."/>
            <person name="Submissions S."/>
        </authorList>
    </citation>
    <scope>NUCLEOTIDE SEQUENCE [LARGE SCALE GENOMIC DNA]</scope>
    <source>
        <strain evidence="3">DSM 29590</strain>
    </source>
</reference>
<dbReference type="PROSITE" id="PS51257">
    <property type="entry name" value="PROKAR_LIPOPROTEIN"/>
    <property type="match status" value="1"/>
</dbReference>
<dbReference type="Proteomes" id="UP000186019">
    <property type="component" value="Unassembled WGS sequence"/>
</dbReference>
<gene>
    <name evidence="2" type="ORF">SAMN05421666_1661</name>
</gene>
<sequence length="108" mass="11520">MTKSSKIALILTAFAGLSACAAPEVVSERKAGDTALTCAQLGAQLREAEKFKEKARAEKGVTGTNVAAGLFFWPALLVTYSNSEEAIEAAEDRQEHLYKIADGKNCKV</sequence>
<proteinExistence type="predicted"/>
<dbReference type="EMBL" id="FTNV01000001">
    <property type="protein sequence ID" value="SIS07393.1"/>
    <property type="molecule type" value="Genomic_DNA"/>
</dbReference>
<protein>
    <recommendedName>
        <fullName evidence="4">Lipoprotein</fullName>
    </recommendedName>
</protein>
<feature type="chain" id="PRO_5009941910" description="Lipoprotein" evidence="1">
    <location>
        <begin position="22"/>
        <end position="108"/>
    </location>
</feature>
<evidence type="ECO:0000313" key="2">
    <source>
        <dbReference type="EMBL" id="SIS07393.1"/>
    </source>
</evidence>
<accession>A0A1N7G457</accession>
<keyword evidence="1" id="KW-0732">Signal</keyword>
<name>A0A1N7G457_9RHOB</name>
<evidence type="ECO:0000313" key="3">
    <source>
        <dbReference type="Proteomes" id="UP000186019"/>
    </source>
</evidence>
<dbReference type="AlphaFoldDB" id="A0A1N7G457"/>
<dbReference type="RefSeq" id="WP_212634874.1">
    <property type="nucleotide sequence ID" value="NZ_FOAC01000001.1"/>
</dbReference>
<organism evidence="2 3">
    <name type="scientific">Roseovarius nanhaiticus</name>
    <dbReference type="NCBI Taxonomy" id="573024"/>
    <lineage>
        <taxon>Bacteria</taxon>
        <taxon>Pseudomonadati</taxon>
        <taxon>Pseudomonadota</taxon>
        <taxon>Alphaproteobacteria</taxon>
        <taxon>Rhodobacterales</taxon>
        <taxon>Roseobacteraceae</taxon>
        <taxon>Roseovarius</taxon>
    </lineage>
</organism>
<keyword evidence="3" id="KW-1185">Reference proteome</keyword>
<feature type="signal peptide" evidence="1">
    <location>
        <begin position="1"/>
        <end position="21"/>
    </location>
</feature>